<dbReference type="EMBL" id="VWOX01000006">
    <property type="protein sequence ID" value="KAA5543192.1"/>
    <property type="molecule type" value="Genomic_DNA"/>
</dbReference>
<keyword evidence="4" id="KW-0732">Signal</keyword>
<evidence type="ECO:0000313" key="6">
    <source>
        <dbReference type="EMBL" id="KAA5543192.1"/>
    </source>
</evidence>
<comment type="similarity">
    <text evidence="2">Belongs to the glycosyl hydrolase 33 family.</text>
</comment>
<dbReference type="RefSeq" id="WP_150076858.1">
    <property type="nucleotide sequence ID" value="NZ_VWOX01000006.1"/>
</dbReference>
<organism evidence="6 7">
    <name type="scientific">Roseiconus nitratireducens</name>
    <dbReference type="NCBI Taxonomy" id="2605748"/>
    <lineage>
        <taxon>Bacteria</taxon>
        <taxon>Pseudomonadati</taxon>
        <taxon>Planctomycetota</taxon>
        <taxon>Planctomycetia</taxon>
        <taxon>Pirellulales</taxon>
        <taxon>Pirellulaceae</taxon>
        <taxon>Roseiconus</taxon>
    </lineage>
</organism>
<proteinExistence type="inferred from homology"/>
<dbReference type="GO" id="GO:0009313">
    <property type="term" value="P:oligosaccharide catabolic process"/>
    <property type="evidence" value="ECO:0007669"/>
    <property type="project" value="TreeGrafter"/>
</dbReference>
<dbReference type="InterPro" id="IPR026856">
    <property type="entry name" value="Sialidase_fam"/>
</dbReference>
<sequence length="402" mass="43967">MRFSFLYPLLVSSLFGIVGASCGLASADEHTATTVFQRDSEGYKVFRIPAIVQAANGDLLAFCEARQGGDASEIDLVLRRSSDGGKSWQPLQVVQESEDFRAFFADAVPSITIGNPAPVVDRIDPEHRGRIWLPFTLENDRVFVTHSDDHGESWSRPREITAEVKPEAWGWYATGPVHSIQIQNGPFRGRLVVPADHRVGPDGADDGLNGVQVIYSDDHGQTWQLGAVDDSYEDELNANETTVVELEDGRLYFSTRDQHGKAAGTRGKAFSEDGGQTFVPAKESGYKWFVPESDVLDPPVVQCALLRVNAKSQGDPRNLILFSGPDDNGPSGKGRSDLRLRYSTDEGNTWQDGPLIHTGPAAYSDMVKLSDGEVGVLFEAGSVGKSSYDRIDFVRCVLDTLE</sequence>
<comment type="caution">
    <text evidence="6">The sequence shown here is derived from an EMBL/GenBank/DDBJ whole genome shotgun (WGS) entry which is preliminary data.</text>
</comment>
<dbReference type="GO" id="GO:0006689">
    <property type="term" value="P:ganglioside catabolic process"/>
    <property type="evidence" value="ECO:0007669"/>
    <property type="project" value="TreeGrafter"/>
</dbReference>
<gene>
    <name evidence="6" type="ORF">FYK55_13010</name>
</gene>
<feature type="chain" id="PRO_5024313707" description="exo-alpha-sialidase" evidence="4">
    <location>
        <begin position="28"/>
        <end position="402"/>
    </location>
</feature>
<name>A0A5M6DA74_9BACT</name>
<dbReference type="InterPro" id="IPR036278">
    <property type="entry name" value="Sialidase_sf"/>
</dbReference>
<dbReference type="EC" id="3.2.1.18" evidence="3"/>
<feature type="domain" description="Sialidase" evidence="5">
    <location>
        <begin position="57"/>
        <end position="376"/>
    </location>
</feature>
<dbReference type="GO" id="GO:0016020">
    <property type="term" value="C:membrane"/>
    <property type="evidence" value="ECO:0007669"/>
    <property type="project" value="TreeGrafter"/>
</dbReference>
<comment type="catalytic activity">
    <reaction evidence="1">
        <text>Hydrolysis of alpha-(2-&gt;3)-, alpha-(2-&gt;6)-, alpha-(2-&gt;8)- glycosidic linkages of terminal sialic acid residues in oligosaccharides, glycoproteins, glycolipids, colominic acid and synthetic substrates.</text>
        <dbReference type="EC" id="3.2.1.18"/>
    </reaction>
</comment>
<evidence type="ECO:0000256" key="1">
    <source>
        <dbReference type="ARBA" id="ARBA00000427"/>
    </source>
</evidence>
<dbReference type="PROSITE" id="PS51257">
    <property type="entry name" value="PROKAR_LIPOPROTEIN"/>
    <property type="match status" value="1"/>
</dbReference>
<feature type="signal peptide" evidence="4">
    <location>
        <begin position="1"/>
        <end position="27"/>
    </location>
</feature>
<dbReference type="CDD" id="cd15482">
    <property type="entry name" value="Sialidase_non-viral"/>
    <property type="match status" value="1"/>
</dbReference>
<accession>A0A5M6DA74</accession>
<dbReference type="GO" id="GO:0005737">
    <property type="term" value="C:cytoplasm"/>
    <property type="evidence" value="ECO:0007669"/>
    <property type="project" value="TreeGrafter"/>
</dbReference>
<dbReference type="InterPro" id="IPR011040">
    <property type="entry name" value="Sialidase"/>
</dbReference>
<protein>
    <recommendedName>
        <fullName evidence="3">exo-alpha-sialidase</fullName>
        <ecNumber evidence="3">3.2.1.18</ecNumber>
    </recommendedName>
</protein>
<dbReference type="PANTHER" id="PTHR10628">
    <property type="entry name" value="SIALIDASE"/>
    <property type="match status" value="1"/>
</dbReference>
<evidence type="ECO:0000256" key="4">
    <source>
        <dbReference type="SAM" id="SignalP"/>
    </source>
</evidence>
<dbReference type="PANTHER" id="PTHR10628:SF30">
    <property type="entry name" value="EXO-ALPHA-SIALIDASE"/>
    <property type="match status" value="1"/>
</dbReference>
<keyword evidence="7" id="KW-1185">Reference proteome</keyword>
<reference evidence="6 7" key="1">
    <citation type="submission" date="2019-08" db="EMBL/GenBank/DDBJ databases">
        <authorList>
            <person name="Dhanesh K."/>
            <person name="Kumar G."/>
            <person name="Sasikala C."/>
            <person name="Venkata Ramana C."/>
        </authorList>
    </citation>
    <scope>NUCLEOTIDE SEQUENCE [LARGE SCALE GENOMIC DNA]</scope>
    <source>
        <strain evidence="6 7">JC645</strain>
    </source>
</reference>
<dbReference type="SUPFAM" id="SSF50939">
    <property type="entry name" value="Sialidases"/>
    <property type="match status" value="1"/>
</dbReference>
<dbReference type="Pfam" id="PF13088">
    <property type="entry name" value="BNR_2"/>
    <property type="match status" value="1"/>
</dbReference>
<dbReference type="GO" id="GO:0004308">
    <property type="term" value="F:exo-alpha-sialidase activity"/>
    <property type="evidence" value="ECO:0007669"/>
    <property type="project" value="UniProtKB-EC"/>
</dbReference>
<dbReference type="Gene3D" id="2.120.10.10">
    <property type="match status" value="1"/>
</dbReference>
<evidence type="ECO:0000256" key="2">
    <source>
        <dbReference type="ARBA" id="ARBA00009348"/>
    </source>
</evidence>
<dbReference type="Proteomes" id="UP000324479">
    <property type="component" value="Unassembled WGS sequence"/>
</dbReference>
<evidence type="ECO:0000259" key="5">
    <source>
        <dbReference type="Pfam" id="PF13088"/>
    </source>
</evidence>
<evidence type="ECO:0000313" key="7">
    <source>
        <dbReference type="Proteomes" id="UP000324479"/>
    </source>
</evidence>
<dbReference type="AlphaFoldDB" id="A0A5M6DA74"/>
<evidence type="ECO:0000256" key="3">
    <source>
        <dbReference type="ARBA" id="ARBA00012733"/>
    </source>
</evidence>